<dbReference type="Pfam" id="PF03323">
    <property type="entry name" value="GerA"/>
    <property type="match status" value="1"/>
</dbReference>
<keyword evidence="2 4" id="KW-0472">Membrane</keyword>
<sequence length="510" mass="55546">MMKNGASDRGGGSNPEKAHRMALSQSVEENLAQIREKLGPSPDLIIRRFELQAGRTKAAAVYMDGLTDKLMVNEFILHALIAESGGEVEQTASGKSLIDAVQANMLSIGGVEPVRDLDGALLGLLSGDTVLLLEGYADALGCSTQGGAVRSIEEPTSQIVIRGPKDGFNESIGTNVSLVRRRIKSSNLWLEKMQVGTVTRTDVAMMYLKGVANEKIIKEVKKRINDIHFDSILESGYIENFIQDQAMTPFPTLLNTERPDTVAANILEGRVAVFVDGTPFVLIAPTTFFMYFQAAEDYYQRMDVATAIRLLRYFAFFISMFGPSIYIAAITYHQELIPTQLIISLAAQRESVPFPALVEALIMEVTFEILREAGVRLPRAVGQAVSIVGALVLGQAAVEAGIISSAMVIVVAITGISSFASPAFNVALSVRLIRFAIMLCAALLGFYGIVLFSIWMVAHMCGLRSFGVSYMSPLTPLYTDDQKDTLVRASFYNMASRPSFARPRDDKRGG</sequence>
<comment type="similarity">
    <text evidence="1">Belongs to the GerABKA family.</text>
</comment>
<accession>A0ABW5QRR6</accession>
<dbReference type="PANTHER" id="PTHR22550">
    <property type="entry name" value="SPORE GERMINATION PROTEIN"/>
    <property type="match status" value="1"/>
</dbReference>
<dbReference type="InterPro" id="IPR004995">
    <property type="entry name" value="Spore_Ger"/>
</dbReference>
<feature type="transmembrane region" description="Helical" evidence="4">
    <location>
        <begin position="313"/>
        <end position="332"/>
    </location>
</feature>
<keyword evidence="4" id="KW-0812">Transmembrane</keyword>
<comment type="caution">
    <text evidence="5">The sequence shown here is derived from an EMBL/GenBank/DDBJ whole genome shotgun (WGS) entry which is preliminary data.</text>
</comment>
<evidence type="ECO:0000313" key="5">
    <source>
        <dbReference type="EMBL" id="MFD2659098.1"/>
    </source>
</evidence>
<feature type="transmembrane region" description="Helical" evidence="4">
    <location>
        <begin position="402"/>
        <end position="428"/>
    </location>
</feature>
<dbReference type="PIRSF" id="PIRSF005690">
    <property type="entry name" value="GerBA"/>
    <property type="match status" value="1"/>
</dbReference>
<feature type="region of interest" description="Disordered" evidence="3">
    <location>
        <begin position="1"/>
        <end position="23"/>
    </location>
</feature>
<keyword evidence="4" id="KW-1133">Transmembrane helix</keyword>
<evidence type="ECO:0000256" key="3">
    <source>
        <dbReference type="SAM" id="MobiDB-lite"/>
    </source>
</evidence>
<feature type="transmembrane region" description="Helical" evidence="4">
    <location>
        <begin position="377"/>
        <end position="396"/>
    </location>
</feature>
<feature type="transmembrane region" description="Helical" evidence="4">
    <location>
        <begin position="271"/>
        <end position="292"/>
    </location>
</feature>
<organism evidence="5 6">
    <name type="scientific">Paenibacillus thailandensis</name>
    <dbReference type="NCBI Taxonomy" id="393250"/>
    <lineage>
        <taxon>Bacteria</taxon>
        <taxon>Bacillati</taxon>
        <taxon>Bacillota</taxon>
        <taxon>Bacilli</taxon>
        <taxon>Bacillales</taxon>
        <taxon>Paenibacillaceae</taxon>
        <taxon>Paenibacillus</taxon>
    </lineage>
</organism>
<name>A0ABW5QRR6_9BACL</name>
<dbReference type="InterPro" id="IPR050768">
    <property type="entry name" value="UPF0353/GerABKA_families"/>
</dbReference>
<protein>
    <submittedName>
        <fullName evidence="5">Spore germination protein</fullName>
    </submittedName>
</protein>
<dbReference type="RefSeq" id="WP_379269314.1">
    <property type="nucleotide sequence ID" value="NZ_JBHUGT010000031.1"/>
</dbReference>
<evidence type="ECO:0000313" key="6">
    <source>
        <dbReference type="Proteomes" id="UP001597493"/>
    </source>
</evidence>
<evidence type="ECO:0000256" key="4">
    <source>
        <dbReference type="SAM" id="Phobius"/>
    </source>
</evidence>
<dbReference type="Proteomes" id="UP001597493">
    <property type="component" value="Unassembled WGS sequence"/>
</dbReference>
<proteinExistence type="inferred from homology"/>
<reference evidence="6" key="1">
    <citation type="journal article" date="2019" name="Int. J. Syst. Evol. Microbiol.">
        <title>The Global Catalogue of Microorganisms (GCM) 10K type strain sequencing project: providing services to taxonomists for standard genome sequencing and annotation.</title>
        <authorList>
            <consortium name="The Broad Institute Genomics Platform"/>
            <consortium name="The Broad Institute Genome Sequencing Center for Infectious Disease"/>
            <person name="Wu L."/>
            <person name="Ma J."/>
        </authorList>
    </citation>
    <scope>NUCLEOTIDE SEQUENCE [LARGE SCALE GENOMIC DNA]</scope>
    <source>
        <strain evidence="6">TISTR 1827</strain>
    </source>
</reference>
<evidence type="ECO:0000256" key="1">
    <source>
        <dbReference type="ARBA" id="ARBA00005278"/>
    </source>
</evidence>
<gene>
    <name evidence="5" type="ORF">ACFSW5_02335</name>
</gene>
<keyword evidence="6" id="KW-1185">Reference proteome</keyword>
<dbReference type="EMBL" id="JBHUMY010000001">
    <property type="protein sequence ID" value="MFD2659098.1"/>
    <property type="molecule type" value="Genomic_DNA"/>
</dbReference>
<feature type="transmembrane region" description="Helical" evidence="4">
    <location>
        <begin position="435"/>
        <end position="458"/>
    </location>
</feature>
<dbReference type="PANTHER" id="PTHR22550:SF5">
    <property type="entry name" value="LEUCINE ZIPPER PROTEIN 4"/>
    <property type="match status" value="1"/>
</dbReference>
<evidence type="ECO:0000256" key="2">
    <source>
        <dbReference type="ARBA" id="ARBA00023136"/>
    </source>
</evidence>